<protein>
    <submittedName>
        <fullName evidence="1">Uncharacterized protein</fullName>
    </submittedName>
</protein>
<gene>
    <name evidence="1" type="ORF">RJ641_002160</name>
</gene>
<dbReference type="PANTHER" id="PTHR13115">
    <property type="entry name" value="RNA POLYMERASE-ASSOCIATED PROTEIN RTF1 HOMOLOG"/>
    <property type="match status" value="1"/>
</dbReference>
<organism evidence="1 2">
    <name type="scientific">Dillenia turbinata</name>
    <dbReference type="NCBI Taxonomy" id="194707"/>
    <lineage>
        <taxon>Eukaryota</taxon>
        <taxon>Viridiplantae</taxon>
        <taxon>Streptophyta</taxon>
        <taxon>Embryophyta</taxon>
        <taxon>Tracheophyta</taxon>
        <taxon>Spermatophyta</taxon>
        <taxon>Magnoliopsida</taxon>
        <taxon>eudicotyledons</taxon>
        <taxon>Gunneridae</taxon>
        <taxon>Pentapetalae</taxon>
        <taxon>Dilleniales</taxon>
        <taxon>Dilleniaceae</taxon>
        <taxon>Dillenia</taxon>
    </lineage>
</organism>
<evidence type="ECO:0000313" key="1">
    <source>
        <dbReference type="EMBL" id="KAK6932536.1"/>
    </source>
</evidence>
<dbReference type="GO" id="GO:0016593">
    <property type="term" value="C:Cdc73/Paf1 complex"/>
    <property type="evidence" value="ECO:0007669"/>
    <property type="project" value="TreeGrafter"/>
</dbReference>
<proteinExistence type="predicted"/>
<evidence type="ECO:0000313" key="2">
    <source>
        <dbReference type="Proteomes" id="UP001370490"/>
    </source>
</evidence>
<name>A0AAN8ZBZ0_9MAGN</name>
<dbReference type="PANTHER" id="PTHR13115:SF8">
    <property type="entry name" value="RNA POLYMERASE-ASSOCIATED PROTEIN RTF1 HOMOLOG"/>
    <property type="match status" value="1"/>
</dbReference>
<accession>A0AAN8ZBZ0</accession>
<dbReference type="GO" id="GO:1990269">
    <property type="term" value="F:RNA polymerase II C-terminal domain phosphoserine binding"/>
    <property type="evidence" value="ECO:0007669"/>
    <property type="project" value="TreeGrafter"/>
</dbReference>
<dbReference type="EMBL" id="JBAMMX010000010">
    <property type="protein sequence ID" value="KAK6932536.1"/>
    <property type="molecule type" value="Genomic_DNA"/>
</dbReference>
<sequence length="142" mass="15418">MELPESRQDMAEVERIQARLQESEACRQAEKEDTKAIRLAEMNRRNRVENFDNASELKRVNTSLKAGEAGYDPFSRRWTRSRNYYVSKPMEETETAANGDATASAGLNSNLVVVAAGLAATAAALEAAAGAGKLVDTIAPVD</sequence>
<dbReference type="Proteomes" id="UP001370490">
    <property type="component" value="Unassembled WGS sequence"/>
</dbReference>
<comment type="caution">
    <text evidence="1">The sequence shown here is derived from an EMBL/GenBank/DDBJ whole genome shotgun (WGS) entry which is preliminary data.</text>
</comment>
<keyword evidence="2" id="KW-1185">Reference proteome</keyword>
<dbReference type="AlphaFoldDB" id="A0AAN8ZBZ0"/>
<reference evidence="1 2" key="1">
    <citation type="submission" date="2023-12" db="EMBL/GenBank/DDBJ databases">
        <title>A high-quality genome assembly for Dillenia turbinata (Dilleniales).</title>
        <authorList>
            <person name="Chanderbali A."/>
        </authorList>
    </citation>
    <scope>NUCLEOTIDE SEQUENCE [LARGE SCALE GENOMIC DNA]</scope>
    <source>
        <strain evidence="1">LSX21</strain>
        <tissue evidence="1">Leaf</tissue>
    </source>
</reference>